<organism evidence="2 3">
    <name type="scientific">Aminobacter niigataensis</name>
    <dbReference type="NCBI Taxonomy" id="83265"/>
    <lineage>
        <taxon>Bacteria</taxon>
        <taxon>Pseudomonadati</taxon>
        <taxon>Pseudomonadota</taxon>
        <taxon>Alphaproteobacteria</taxon>
        <taxon>Hyphomicrobiales</taxon>
        <taxon>Phyllobacteriaceae</taxon>
        <taxon>Aminobacter</taxon>
    </lineage>
</organism>
<feature type="region of interest" description="Disordered" evidence="1">
    <location>
        <begin position="1"/>
        <end position="23"/>
    </location>
</feature>
<name>A0ABR6L686_9HYPH</name>
<proteinExistence type="predicted"/>
<dbReference type="Proteomes" id="UP000539538">
    <property type="component" value="Unassembled WGS sequence"/>
</dbReference>
<evidence type="ECO:0000256" key="1">
    <source>
        <dbReference type="SAM" id="MobiDB-lite"/>
    </source>
</evidence>
<reference evidence="2 3" key="1">
    <citation type="submission" date="2020-08" db="EMBL/GenBank/DDBJ databases">
        <title>Genomic Encyclopedia of Type Strains, Phase IV (KMG-IV): sequencing the most valuable type-strain genomes for metagenomic binning, comparative biology and taxonomic classification.</title>
        <authorList>
            <person name="Goeker M."/>
        </authorList>
    </citation>
    <scope>NUCLEOTIDE SEQUENCE [LARGE SCALE GENOMIC DNA]</scope>
    <source>
        <strain evidence="2 3">DSM 7050</strain>
    </source>
</reference>
<sequence>MDDGLASAPHQAERPGMPVEPADVSRRYPATLRGMFETWRWRIHFRWELEQKLKDNPHLVDDIGLTRRQVEAEIAKRFWQA</sequence>
<gene>
    <name evidence="2" type="ORF">GGQ99_004092</name>
</gene>
<evidence type="ECO:0000313" key="3">
    <source>
        <dbReference type="Proteomes" id="UP000539538"/>
    </source>
</evidence>
<dbReference type="EMBL" id="JACHOT010000006">
    <property type="protein sequence ID" value="MBB4652316.1"/>
    <property type="molecule type" value="Genomic_DNA"/>
</dbReference>
<keyword evidence="3" id="KW-1185">Reference proteome</keyword>
<accession>A0ABR6L686</accession>
<comment type="caution">
    <text evidence="2">The sequence shown here is derived from an EMBL/GenBank/DDBJ whole genome shotgun (WGS) entry which is preliminary data.</text>
</comment>
<evidence type="ECO:0000313" key="2">
    <source>
        <dbReference type="EMBL" id="MBB4652316.1"/>
    </source>
</evidence>
<protein>
    <submittedName>
        <fullName evidence="2">Uncharacterized protein YjiS (DUF1127 family)</fullName>
    </submittedName>
</protein>